<sequence length="226" mass="25069">MRAAVVEAVGARVEVERLLPLLKDEDGDVRAAVVKAVGAKVEVETLLSLLEDEYADVRRAAVEEIEHHSAMLSDEALLALIGDEAGSVRKAALNVVRRHRPELLSEIYAEAHAILQHQPPGKIFRSLSSIVVAQMIGGLRLSGPASFAKLEEYLHWHHWQTRLAAVRALAKIRRHIPDHLVQLLLVLRRNDPSMPVRHAADDALADILTIEPMEDEWDEDSAPSDI</sequence>
<dbReference type="InterPro" id="IPR021133">
    <property type="entry name" value="HEAT_type_2"/>
</dbReference>
<dbReference type="AlphaFoldDB" id="A0A326U2W4"/>
<dbReference type="PROSITE" id="PS50077">
    <property type="entry name" value="HEAT_REPEAT"/>
    <property type="match status" value="1"/>
</dbReference>
<comment type="caution">
    <text evidence="1">The sequence shown here is derived from an EMBL/GenBank/DDBJ whole genome shotgun (WGS) entry which is preliminary data.</text>
</comment>
<evidence type="ECO:0000313" key="1">
    <source>
        <dbReference type="EMBL" id="PZW26112.1"/>
    </source>
</evidence>
<gene>
    <name evidence="1" type="ORF">EI42_04071</name>
</gene>
<name>A0A326U2W4_THEHA</name>
<dbReference type="SUPFAM" id="SSF48371">
    <property type="entry name" value="ARM repeat"/>
    <property type="match status" value="1"/>
</dbReference>
<keyword evidence="2" id="KW-1185">Reference proteome</keyword>
<accession>A0A326U2W4</accession>
<reference evidence="1 2" key="1">
    <citation type="submission" date="2018-06" db="EMBL/GenBank/DDBJ databases">
        <title>Genomic Encyclopedia of Archaeal and Bacterial Type Strains, Phase II (KMG-II): from individual species to whole genera.</title>
        <authorList>
            <person name="Goeker M."/>
        </authorList>
    </citation>
    <scope>NUCLEOTIDE SEQUENCE [LARGE SCALE GENOMIC DNA]</scope>
    <source>
        <strain evidence="1 2">ATCC BAA-1881</strain>
    </source>
</reference>
<dbReference type="InterPro" id="IPR011989">
    <property type="entry name" value="ARM-like"/>
</dbReference>
<protein>
    <recommendedName>
        <fullName evidence="3">HEAT repeat protein</fullName>
    </recommendedName>
</protein>
<dbReference type="Proteomes" id="UP000248806">
    <property type="component" value="Unassembled WGS sequence"/>
</dbReference>
<dbReference type="InterPro" id="IPR016024">
    <property type="entry name" value="ARM-type_fold"/>
</dbReference>
<proteinExistence type="predicted"/>
<evidence type="ECO:0000313" key="2">
    <source>
        <dbReference type="Proteomes" id="UP000248806"/>
    </source>
</evidence>
<organism evidence="1 2">
    <name type="scientific">Thermosporothrix hazakensis</name>
    <dbReference type="NCBI Taxonomy" id="644383"/>
    <lineage>
        <taxon>Bacteria</taxon>
        <taxon>Bacillati</taxon>
        <taxon>Chloroflexota</taxon>
        <taxon>Ktedonobacteria</taxon>
        <taxon>Ktedonobacterales</taxon>
        <taxon>Thermosporotrichaceae</taxon>
        <taxon>Thermosporothrix</taxon>
    </lineage>
</organism>
<dbReference type="Gene3D" id="1.25.10.10">
    <property type="entry name" value="Leucine-rich Repeat Variant"/>
    <property type="match status" value="2"/>
</dbReference>
<evidence type="ECO:0008006" key="3">
    <source>
        <dbReference type="Google" id="ProtNLM"/>
    </source>
</evidence>
<dbReference type="EMBL" id="QKUF01000016">
    <property type="protein sequence ID" value="PZW26112.1"/>
    <property type="molecule type" value="Genomic_DNA"/>
</dbReference>